<dbReference type="InterPro" id="IPR037119">
    <property type="entry name" value="Haem_oxidase_HugZ-like_sf"/>
</dbReference>
<dbReference type="STRING" id="159449.B4N89_05860"/>
<dbReference type="AlphaFoldDB" id="A0A1T3NV35"/>
<organism evidence="2 3">
    <name type="scientific">Embleya scabrispora</name>
    <dbReference type="NCBI Taxonomy" id="159449"/>
    <lineage>
        <taxon>Bacteria</taxon>
        <taxon>Bacillati</taxon>
        <taxon>Actinomycetota</taxon>
        <taxon>Actinomycetes</taxon>
        <taxon>Kitasatosporales</taxon>
        <taxon>Streptomycetaceae</taxon>
        <taxon>Embleya</taxon>
    </lineage>
</organism>
<protein>
    <recommendedName>
        <fullName evidence="1">DUF2470 domain-containing protein</fullName>
    </recommendedName>
</protein>
<dbReference type="Gene3D" id="3.20.180.10">
    <property type="entry name" value="PNP-oxidase-like"/>
    <property type="match status" value="1"/>
</dbReference>
<evidence type="ECO:0000313" key="3">
    <source>
        <dbReference type="Proteomes" id="UP000190037"/>
    </source>
</evidence>
<reference evidence="2 3" key="1">
    <citation type="submission" date="2017-03" db="EMBL/GenBank/DDBJ databases">
        <title>Draft genome sequence of Streptomyces scabrisporus NF3, endophyte isolated from Amphipterygium adstringens.</title>
        <authorList>
            <person name="Vazquez M."/>
            <person name="Ceapa C.D."/>
            <person name="Rodriguez Luna D."/>
            <person name="Sanchez Esquivel S."/>
        </authorList>
    </citation>
    <scope>NUCLEOTIDE SEQUENCE [LARGE SCALE GENOMIC DNA]</scope>
    <source>
        <strain evidence="2 3">NF3</strain>
    </source>
</reference>
<comment type="caution">
    <text evidence="2">The sequence shown here is derived from an EMBL/GenBank/DDBJ whole genome shotgun (WGS) entry which is preliminary data.</text>
</comment>
<sequence length="107" mass="11413">MNEATVNPFGADAITAVCKHMNDDHPDDCLLIARGLGGRPEATSATMTGLDGDAAYYSAIVAGESVEIRVPWSRSITERRDVRIEVVAQYNAACEALGLPPRGEGEH</sequence>
<evidence type="ECO:0000313" key="2">
    <source>
        <dbReference type="EMBL" id="OPC80541.1"/>
    </source>
</evidence>
<accession>A0A1T3NV35</accession>
<keyword evidence="3" id="KW-1185">Reference proteome</keyword>
<dbReference type="Proteomes" id="UP000190037">
    <property type="component" value="Unassembled WGS sequence"/>
</dbReference>
<dbReference type="Pfam" id="PF10615">
    <property type="entry name" value="DUF2470"/>
    <property type="match status" value="1"/>
</dbReference>
<dbReference type="RefSeq" id="WP_078974801.1">
    <property type="nucleotide sequence ID" value="NZ_MWQN01000001.1"/>
</dbReference>
<feature type="domain" description="DUF2470" evidence="1">
    <location>
        <begin position="16"/>
        <end position="88"/>
    </location>
</feature>
<name>A0A1T3NV35_9ACTN</name>
<dbReference type="EMBL" id="MWQN01000001">
    <property type="protein sequence ID" value="OPC80541.1"/>
    <property type="molecule type" value="Genomic_DNA"/>
</dbReference>
<dbReference type="OrthoDB" id="5116982at2"/>
<dbReference type="InterPro" id="IPR019595">
    <property type="entry name" value="DUF2470"/>
</dbReference>
<evidence type="ECO:0000259" key="1">
    <source>
        <dbReference type="Pfam" id="PF10615"/>
    </source>
</evidence>
<gene>
    <name evidence="2" type="ORF">B4N89_05860</name>
</gene>
<proteinExistence type="predicted"/>